<evidence type="ECO:0000313" key="4">
    <source>
        <dbReference type="EMBL" id="RLG69518.1"/>
    </source>
</evidence>
<dbReference type="InterPro" id="IPR020568">
    <property type="entry name" value="Ribosomal_Su5_D2-typ_SF"/>
</dbReference>
<dbReference type="Gene3D" id="3.30.230.10">
    <property type="match status" value="1"/>
</dbReference>
<dbReference type="GO" id="GO:0006508">
    <property type="term" value="P:proteolysis"/>
    <property type="evidence" value="ECO:0007669"/>
    <property type="project" value="InterPro"/>
</dbReference>
<keyword evidence="2" id="KW-0812">Transmembrane</keyword>
<feature type="domain" description="Lon proteolytic" evidence="3">
    <location>
        <begin position="157"/>
        <end position="282"/>
    </location>
</feature>
<gene>
    <name evidence="4" type="ORF">DRO07_02150</name>
</gene>
<dbReference type="Proteomes" id="UP000277633">
    <property type="component" value="Unassembled WGS sequence"/>
</dbReference>
<dbReference type="EMBL" id="QMWO01000070">
    <property type="protein sequence ID" value="RLG69518.1"/>
    <property type="molecule type" value="Genomic_DNA"/>
</dbReference>
<comment type="caution">
    <text evidence="4">The sequence shown here is derived from an EMBL/GenBank/DDBJ whole genome shotgun (WGS) entry which is preliminary data.</text>
</comment>
<dbReference type="Pfam" id="PF05362">
    <property type="entry name" value="Lon_C"/>
    <property type="match status" value="1"/>
</dbReference>
<protein>
    <recommendedName>
        <fullName evidence="3">Lon proteolytic domain-containing protein</fullName>
    </recommendedName>
</protein>
<dbReference type="GO" id="GO:0005524">
    <property type="term" value="F:ATP binding"/>
    <property type="evidence" value="ECO:0007669"/>
    <property type="project" value="InterPro"/>
</dbReference>
<dbReference type="PANTHER" id="PTHR10046">
    <property type="entry name" value="ATP DEPENDENT LON PROTEASE FAMILY MEMBER"/>
    <property type="match status" value="1"/>
</dbReference>
<feature type="transmembrane region" description="Helical" evidence="2">
    <location>
        <begin position="35"/>
        <end position="54"/>
    </location>
</feature>
<evidence type="ECO:0000313" key="5">
    <source>
        <dbReference type="Proteomes" id="UP000277633"/>
    </source>
</evidence>
<comment type="subcellular location">
    <subcellularLocation>
        <location evidence="1">Membrane</location>
        <topology evidence="1">Multi-pass membrane protein</topology>
    </subcellularLocation>
</comment>
<dbReference type="AlphaFoldDB" id="A0A497JG91"/>
<dbReference type="SUPFAM" id="SSF54211">
    <property type="entry name" value="Ribosomal protein S5 domain 2-like"/>
    <property type="match status" value="1"/>
</dbReference>
<dbReference type="GO" id="GO:0030163">
    <property type="term" value="P:protein catabolic process"/>
    <property type="evidence" value="ECO:0007669"/>
    <property type="project" value="InterPro"/>
</dbReference>
<accession>A0A497JG91</accession>
<dbReference type="InterPro" id="IPR008269">
    <property type="entry name" value="Lon_proteolytic"/>
</dbReference>
<dbReference type="GO" id="GO:0004176">
    <property type="term" value="F:ATP-dependent peptidase activity"/>
    <property type="evidence" value="ECO:0007669"/>
    <property type="project" value="InterPro"/>
</dbReference>
<keyword evidence="2" id="KW-1133">Transmembrane helix</keyword>
<name>A0A497JG91_9ARCH</name>
<proteinExistence type="predicted"/>
<dbReference type="PROSITE" id="PS51786">
    <property type="entry name" value="LON_PROTEOLYTIC"/>
    <property type="match status" value="1"/>
</dbReference>
<reference evidence="4 5" key="1">
    <citation type="submission" date="2018-06" db="EMBL/GenBank/DDBJ databases">
        <title>Extensive metabolic versatility and redundancy in microbially diverse, dynamic hydrothermal sediments.</title>
        <authorList>
            <person name="Dombrowski N."/>
            <person name="Teske A."/>
            <person name="Baker B.J."/>
        </authorList>
    </citation>
    <scope>NUCLEOTIDE SEQUENCE [LARGE SCALE GENOMIC DNA]</scope>
    <source>
        <strain evidence="4">B9_G13</strain>
    </source>
</reference>
<dbReference type="PRINTS" id="PR00830">
    <property type="entry name" value="ENDOLAPTASE"/>
</dbReference>
<evidence type="ECO:0000256" key="2">
    <source>
        <dbReference type="SAM" id="Phobius"/>
    </source>
</evidence>
<organism evidence="4 5">
    <name type="scientific">Candidatus Iainarchaeum sp</name>
    <dbReference type="NCBI Taxonomy" id="3101447"/>
    <lineage>
        <taxon>Archaea</taxon>
        <taxon>Candidatus Iainarchaeota</taxon>
        <taxon>Candidatus Iainarchaeia</taxon>
        <taxon>Candidatus Iainarchaeales</taxon>
        <taxon>Candidatus Iainarchaeaceae</taxon>
        <taxon>Candidatus Iainarchaeum</taxon>
    </lineage>
</organism>
<evidence type="ECO:0000259" key="3">
    <source>
        <dbReference type="PROSITE" id="PS51786"/>
    </source>
</evidence>
<dbReference type="InterPro" id="IPR027065">
    <property type="entry name" value="Lon_Prtase"/>
</dbReference>
<dbReference type="InterPro" id="IPR014721">
    <property type="entry name" value="Ribsml_uS5_D2-typ_fold_subgr"/>
</dbReference>
<dbReference type="GO" id="GO:0016020">
    <property type="term" value="C:membrane"/>
    <property type="evidence" value="ECO:0007669"/>
    <property type="project" value="UniProtKB-SubCell"/>
</dbReference>
<keyword evidence="2" id="KW-0472">Membrane</keyword>
<dbReference type="GO" id="GO:0004252">
    <property type="term" value="F:serine-type endopeptidase activity"/>
    <property type="evidence" value="ECO:0007669"/>
    <property type="project" value="InterPro"/>
</dbReference>
<evidence type="ECO:0000256" key="1">
    <source>
        <dbReference type="ARBA" id="ARBA00004141"/>
    </source>
</evidence>
<sequence length="282" mass="30994">MRKNISPYFYFWDLILQKLFIAQHGGYMENKILPILYALLFLFVGMTLGILLIYPQALNEQTMKKQSTTKIPLSAGEYSASINIVAVSNEGIGVVGKGEVEIKPGKGRVLLNTNPFIEPDTQYSMEIAKEVAESVTGKSLAKQDVIYTIEAGKAQLVGGPSAGAALCIATIAAIEHKKVRSDVAITGTIQPNGSIGQIGAVAEKARAAGEAGMKLFIVPKGQRNAVVYEKKETEKRGPGFVFRRIYYEPKIIDLNEAMFEQYGMQVIEVSNIYEAERFVFED</sequence>